<dbReference type="KEGG" id="gacu:117554467"/>
<dbReference type="OrthoDB" id="25620at2759"/>
<name>A0A6P8VFC6_GYMAC</name>
<dbReference type="GO" id="GO:0006955">
    <property type="term" value="P:immune response"/>
    <property type="evidence" value="ECO:0007669"/>
    <property type="project" value="TreeGrafter"/>
</dbReference>
<dbReference type="AlphaFoldDB" id="A0A6P8VFC6"/>
<evidence type="ECO:0000313" key="2">
    <source>
        <dbReference type="RefSeq" id="XP_034084805.1"/>
    </source>
</evidence>
<gene>
    <name evidence="2" type="primary">LOC117554467</name>
</gene>
<reference evidence="2" key="1">
    <citation type="submission" date="2025-08" db="UniProtKB">
        <authorList>
            <consortium name="RefSeq"/>
        </authorList>
    </citation>
    <scope>IDENTIFICATION</scope>
</reference>
<dbReference type="GeneID" id="117554467"/>
<dbReference type="PANTHER" id="PTHR14241:SF1">
    <property type="entry name" value="INTERFERON-INDUCED PROTEIN 44-RELATED"/>
    <property type="match status" value="1"/>
</dbReference>
<organism evidence="1 2">
    <name type="scientific">Gymnodraco acuticeps</name>
    <name type="common">Antarctic dragonfish</name>
    <dbReference type="NCBI Taxonomy" id="8218"/>
    <lineage>
        <taxon>Eukaryota</taxon>
        <taxon>Metazoa</taxon>
        <taxon>Chordata</taxon>
        <taxon>Craniata</taxon>
        <taxon>Vertebrata</taxon>
        <taxon>Euteleostomi</taxon>
        <taxon>Actinopterygii</taxon>
        <taxon>Neopterygii</taxon>
        <taxon>Teleostei</taxon>
        <taxon>Neoteleostei</taxon>
        <taxon>Acanthomorphata</taxon>
        <taxon>Eupercaria</taxon>
        <taxon>Perciformes</taxon>
        <taxon>Notothenioidei</taxon>
        <taxon>Bathydraconidae</taxon>
        <taxon>Gymnodraco</taxon>
    </lineage>
</organism>
<dbReference type="InParanoid" id="A0A6P8VFC6"/>
<dbReference type="RefSeq" id="XP_034084805.1">
    <property type="nucleotide sequence ID" value="XM_034228914.1"/>
</dbReference>
<keyword evidence="1" id="KW-1185">Reference proteome</keyword>
<sequence length="154" mass="17354">MKGHVKNGYKLNPFSTLSEDKQDYNSDPSLNDRVHVLVCIISANTAQFLTGDFVKKLREVRLAARDMGMPEIAILTKIDEACPEVDKEIQNVYKRKYLKKKIEELSAVLGFPPSCIFPVKNYHSEIDTKDGTNSLILSALRRIITSAGDFVNHL</sequence>
<evidence type="ECO:0000313" key="1">
    <source>
        <dbReference type="Proteomes" id="UP000515161"/>
    </source>
</evidence>
<protein>
    <submittedName>
        <fullName evidence="2">Interferon-induced protein 44-like</fullName>
    </submittedName>
</protein>
<accession>A0A6P8VFC6</accession>
<dbReference type="Proteomes" id="UP000515161">
    <property type="component" value="Unplaced"/>
</dbReference>
<proteinExistence type="predicted"/>
<dbReference type="PANTHER" id="PTHR14241">
    <property type="entry name" value="INTERFERON-INDUCED PROTEIN 44"/>
    <property type="match status" value="1"/>
</dbReference>